<evidence type="ECO:0000313" key="1">
    <source>
        <dbReference type="EMBL" id="KAI3729528.1"/>
    </source>
</evidence>
<name>A0ACB9C5T3_ARCLA</name>
<protein>
    <submittedName>
        <fullName evidence="1">Uncharacterized protein</fullName>
    </submittedName>
</protein>
<dbReference type="Proteomes" id="UP001055879">
    <property type="component" value="Linkage Group LG05"/>
</dbReference>
<dbReference type="EMBL" id="CM042051">
    <property type="protein sequence ID" value="KAI3729528.1"/>
    <property type="molecule type" value="Genomic_DNA"/>
</dbReference>
<sequence>MVAMYATSGDIDSAIVLFDCIRQNASTLLFNLIIRVVGALRASEGEYPERIGQPVCQICYFIPFKLHDLYTSILNLVSSIIFELEILTLLSS</sequence>
<reference evidence="2" key="1">
    <citation type="journal article" date="2022" name="Mol. Ecol. Resour.">
        <title>The genomes of chicory, endive, great burdock and yacon provide insights into Asteraceae palaeo-polyploidization history and plant inulin production.</title>
        <authorList>
            <person name="Fan W."/>
            <person name="Wang S."/>
            <person name="Wang H."/>
            <person name="Wang A."/>
            <person name="Jiang F."/>
            <person name="Liu H."/>
            <person name="Zhao H."/>
            <person name="Xu D."/>
            <person name="Zhang Y."/>
        </authorList>
    </citation>
    <scope>NUCLEOTIDE SEQUENCE [LARGE SCALE GENOMIC DNA]</scope>
    <source>
        <strain evidence="2">cv. Niubang</strain>
    </source>
</reference>
<comment type="caution">
    <text evidence="1">The sequence shown here is derived from an EMBL/GenBank/DDBJ whole genome shotgun (WGS) entry which is preliminary data.</text>
</comment>
<proteinExistence type="predicted"/>
<gene>
    <name evidence="1" type="ORF">L6452_18188</name>
</gene>
<evidence type="ECO:0000313" key="2">
    <source>
        <dbReference type="Proteomes" id="UP001055879"/>
    </source>
</evidence>
<reference evidence="1 2" key="2">
    <citation type="journal article" date="2022" name="Mol. Ecol. Resour.">
        <title>The genomes of chicory, endive, great burdock and yacon provide insights into Asteraceae paleo-polyploidization history and plant inulin production.</title>
        <authorList>
            <person name="Fan W."/>
            <person name="Wang S."/>
            <person name="Wang H."/>
            <person name="Wang A."/>
            <person name="Jiang F."/>
            <person name="Liu H."/>
            <person name="Zhao H."/>
            <person name="Xu D."/>
            <person name="Zhang Y."/>
        </authorList>
    </citation>
    <scope>NUCLEOTIDE SEQUENCE [LARGE SCALE GENOMIC DNA]</scope>
    <source>
        <strain evidence="2">cv. Niubang</strain>
    </source>
</reference>
<keyword evidence="2" id="KW-1185">Reference proteome</keyword>
<organism evidence="1 2">
    <name type="scientific">Arctium lappa</name>
    <name type="common">Greater burdock</name>
    <name type="synonym">Lappa major</name>
    <dbReference type="NCBI Taxonomy" id="4217"/>
    <lineage>
        <taxon>Eukaryota</taxon>
        <taxon>Viridiplantae</taxon>
        <taxon>Streptophyta</taxon>
        <taxon>Embryophyta</taxon>
        <taxon>Tracheophyta</taxon>
        <taxon>Spermatophyta</taxon>
        <taxon>Magnoliopsida</taxon>
        <taxon>eudicotyledons</taxon>
        <taxon>Gunneridae</taxon>
        <taxon>Pentapetalae</taxon>
        <taxon>asterids</taxon>
        <taxon>campanulids</taxon>
        <taxon>Asterales</taxon>
        <taxon>Asteraceae</taxon>
        <taxon>Carduoideae</taxon>
        <taxon>Cardueae</taxon>
        <taxon>Arctiinae</taxon>
        <taxon>Arctium</taxon>
    </lineage>
</organism>
<accession>A0ACB9C5T3</accession>